<dbReference type="EnsemblPlants" id="AES75158">
    <property type="protein sequence ID" value="AES75158"/>
    <property type="gene ID" value="MTR_6g027130"/>
</dbReference>
<evidence type="ECO:0000313" key="3">
    <source>
        <dbReference type="EnsemblPlants" id="AES75158"/>
    </source>
</evidence>
<reference evidence="3" key="3">
    <citation type="submission" date="2015-04" db="UniProtKB">
        <authorList>
            <consortium name="EnsemblPlants"/>
        </authorList>
    </citation>
    <scope>IDENTIFICATION</scope>
    <source>
        <strain evidence="3">cv. Jemalong A17</strain>
    </source>
</reference>
<keyword evidence="4" id="KW-1185">Reference proteome</keyword>
<dbReference type="Proteomes" id="UP000002051">
    <property type="component" value="Chromosome 6"/>
</dbReference>
<sequence length="101" mass="10972">MASGLAREARQATRGASDEDLYGQSADFEGDGLERSISPPDYVKLDRTGSTIFAMFSGKECSRAVSHLSFKPQDINGNLEGLDESELAIIYKYPKVGQLVP</sequence>
<dbReference type="PaxDb" id="3880-AES75158"/>
<evidence type="ECO:0000313" key="4">
    <source>
        <dbReference type="Proteomes" id="UP000002051"/>
    </source>
</evidence>
<accession>G7KPK1</accession>
<dbReference type="HOGENOM" id="CLU_2295890_0_0_1"/>
<reference evidence="2 4" key="1">
    <citation type="journal article" date="2011" name="Nature">
        <title>The Medicago genome provides insight into the evolution of rhizobial symbioses.</title>
        <authorList>
            <person name="Young N.D."/>
            <person name="Debelle F."/>
            <person name="Oldroyd G.E."/>
            <person name="Geurts R."/>
            <person name="Cannon S.B."/>
            <person name="Udvardi M.K."/>
            <person name="Benedito V.A."/>
            <person name="Mayer K.F."/>
            <person name="Gouzy J."/>
            <person name="Schoof H."/>
            <person name="Van de Peer Y."/>
            <person name="Proost S."/>
            <person name="Cook D.R."/>
            <person name="Meyers B.C."/>
            <person name="Spannagl M."/>
            <person name="Cheung F."/>
            <person name="De Mita S."/>
            <person name="Krishnakumar V."/>
            <person name="Gundlach H."/>
            <person name="Zhou S."/>
            <person name="Mudge J."/>
            <person name="Bharti A.K."/>
            <person name="Murray J.D."/>
            <person name="Naoumkina M.A."/>
            <person name="Rosen B."/>
            <person name="Silverstein K.A."/>
            <person name="Tang H."/>
            <person name="Rombauts S."/>
            <person name="Zhao P.X."/>
            <person name="Zhou P."/>
            <person name="Barbe V."/>
            <person name="Bardou P."/>
            <person name="Bechner M."/>
            <person name="Bellec A."/>
            <person name="Berger A."/>
            <person name="Berges H."/>
            <person name="Bidwell S."/>
            <person name="Bisseling T."/>
            <person name="Choisne N."/>
            <person name="Couloux A."/>
            <person name="Denny R."/>
            <person name="Deshpande S."/>
            <person name="Dai X."/>
            <person name="Doyle J.J."/>
            <person name="Dudez A.M."/>
            <person name="Farmer A.D."/>
            <person name="Fouteau S."/>
            <person name="Franken C."/>
            <person name="Gibelin C."/>
            <person name="Gish J."/>
            <person name="Goldstein S."/>
            <person name="Gonzalez A.J."/>
            <person name="Green P.J."/>
            <person name="Hallab A."/>
            <person name="Hartog M."/>
            <person name="Hua A."/>
            <person name="Humphray S.J."/>
            <person name="Jeong D.H."/>
            <person name="Jing Y."/>
            <person name="Jocker A."/>
            <person name="Kenton S.M."/>
            <person name="Kim D.J."/>
            <person name="Klee K."/>
            <person name="Lai H."/>
            <person name="Lang C."/>
            <person name="Lin S."/>
            <person name="Macmil S.L."/>
            <person name="Magdelenat G."/>
            <person name="Matthews L."/>
            <person name="McCorrison J."/>
            <person name="Monaghan E.L."/>
            <person name="Mun J.H."/>
            <person name="Najar F.Z."/>
            <person name="Nicholson C."/>
            <person name="Noirot C."/>
            <person name="O'Bleness M."/>
            <person name="Paule C.R."/>
            <person name="Poulain J."/>
            <person name="Prion F."/>
            <person name="Qin B."/>
            <person name="Qu C."/>
            <person name="Retzel E.F."/>
            <person name="Riddle C."/>
            <person name="Sallet E."/>
            <person name="Samain S."/>
            <person name="Samson N."/>
            <person name="Sanders I."/>
            <person name="Saurat O."/>
            <person name="Scarpelli C."/>
            <person name="Schiex T."/>
            <person name="Segurens B."/>
            <person name="Severin A.J."/>
            <person name="Sherrier D.J."/>
            <person name="Shi R."/>
            <person name="Sims S."/>
            <person name="Singer S.R."/>
            <person name="Sinharoy S."/>
            <person name="Sterck L."/>
            <person name="Viollet A."/>
            <person name="Wang B.B."/>
            <person name="Wang K."/>
            <person name="Wang M."/>
            <person name="Wang X."/>
            <person name="Warfsmann J."/>
            <person name="Weissenbach J."/>
            <person name="White D.D."/>
            <person name="White J.D."/>
            <person name="Wiley G.B."/>
            <person name="Wincker P."/>
            <person name="Xing Y."/>
            <person name="Yang L."/>
            <person name="Yao Z."/>
            <person name="Ying F."/>
            <person name="Zhai J."/>
            <person name="Zhou L."/>
            <person name="Zuber A."/>
            <person name="Denarie J."/>
            <person name="Dixon R.A."/>
            <person name="May G.D."/>
            <person name="Schwartz D.C."/>
            <person name="Rogers J."/>
            <person name="Quetier F."/>
            <person name="Town C.D."/>
            <person name="Roe B.A."/>
        </authorList>
    </citation>
    <scope>NUCLEOTIDE SEQUENCE [LARGE SCALE GENOMIC DNA]</scope>
    <source>
        <strain evidence="2">A17</strain>
        <strain evidence="3 4">cv. Jemalong A17</strain>
    </source>
</reference>
<proteinExistence type="predicted"/>
<dbReference type="GO" id="GO:0016020">
    <property type="term" value="C:membrane"/>
    <property type="evidence" value="ECO:0000318"/>
    <property type="project" value="GO_Central"/>
</dbReference>
<protein>
    <submittedName>
        <fullName evidence="2 3">Uncharacterized protein</fullName>
    </submittedName>
</protein>
<dbReference type="GO" id="GO:0005783">
    <property type="term" value="C:endoplasmic reticulum"/>
    <property type="evidence" value="ECO:0000318"/>
    <property type="project" value="GO_Central"/>
</dbReference>
<evidence type="ECO:0000256" key="1">
    <source>
        <dbReference type="SAM" id="MobiDB-lite"/>
    </source>
</evidence>
<dbReference type="GO" id="GO:0012505">
    <property type="term" value="C:endomembrane system"/>
    <property type="evidence" value="ECO:0000318"/>
    <property type="project" value="GO_Central"/>
</dbReference>
<evidence type="ECO:0000313" key="2">
    <source>
        <dbReference type="EMBL" id="AES75158.1"/>
    </source>
</evidence>
<dbReference type="AlphaFoldDB" id="G7KPK1"/>
<feature type="region of interest" description="Disordered" evidence="1">
    <location>
        <begin position="1"/>
        <end position="41"/>
    </location>
</feature>
<reference evidence="2 4" key="2">
    <citation type="journal article" date="2014" name="BMC Genomics">
        <title>An improved genome release (version Mt4.0) for the model legume Medicago truncatula.</title>
        <authorList>
            <person name="Tang H."/>
            <person name="Krishnakumar V."/>
            <person name="Bidwell S."/>
            <person name="Rosen B."/>
            <person name="Chan A."/>
            <person name="Zhou S."/>
            <person name="Gentzbittel L."/>
            <person name="Childs K.L."/>
            <person name="Yandell M."/>
            <person name="Gundlach H."/>
            <person name="Mayer K.F."/>
            <person name="Schwartz D.C."/>
            <person name="Town C.D."/>
        </authorList>
    </citation>
    <scope>GENOME REANNOTATION</scope>
    <source>
        <strain evidence="3 4">cv. Jemalong A17</strain>
    </source>
</reference>
<name>G7KPK1_MEDTR</name>
<organism evidence="2 4">
    <name type="scientific">Medicago truncatula</name>
    <name type="common">Barrel medic</name>
    <name type="synonym">Medicago tribuloides</name>
    <dbReference type="NCBI Taxonomy" id="3880"/>
    <lineage>
        <taxon>Eukaryota</taxon>
        <taxon>Viridiplantae</taxon>
        <taxon>Streptophyta</taxon>
        <taxon>Embryophyta</taxon>
        <taxon>Tracheophyta</taxon>
        <taxon>Spermatophyta</taxon>
        <taxon>Magnoliopsida</taxon>
        <taxon>eudicotyledons</taxon>
        <taxon>Gunneridae</taxon>
        <taxon>Pentapetalae</taxon>
        <taxon>rosids</taxon>
        <taxon>fabids</taxon>
        <taxon>Fabales</taxon>
        <taxon>Fabaceae</taxon>
        <taxon>Papilionoideae</taxon>
        <taxon>50 kb inversion clade</taxon>
        <taxon>NPAAA clade</taxon>
        <taxon>Hologalegina</taxon>
        <taxon>IRL clade</taxon>
        <taxon>Trifolieae</taxon>
        <taxon>Medicago</taxon>
    </lineage>
</organism>
<gene>
    <name evidence="2" type="ordered locus">MTR_6g027130</name>
</gene>
<dbReference type="EMBL" id="CM001222">
    <property type="protein sequence ID" value="AES75158.1"/>
    <property type="molecule type" value="Genomic_DNA"/>
</dbReference>